<dbReference type="Proteomes" id="UP000663887">
    <property type="component" value="Unassembled WGS sequence"/>
</dbReference>
<dbReference type="SUPFAM" id="SSF52540">
    <property type="entry name" value="P-loop containing nucleoside triphosphate hydrolases"/>
    <property type="match status" value="1"/>
</dbReference>
<dbReference type="InterPro" id="IPR007743">
    <property type="entry name" value="Immunity-related_GTPase-like"/>
</dbReference>
<dbReference type="PROSITE" id="PS51716">
    <property type="entry name" value="G_IRG"/>
    <property type="match status" value="1"/>
</dbReference>
<dbReference type="InterPro" id="IPR027417">
    <property type="entry name" value="P-loop_NTPase"/>
</dbReference>
<proteinExistence type="inferred from homology"/>
<evidence type="ECO:0000259" key="2">
    <source>
        <dbReference type="PROSITE" id="PS51716"/>
    </source>
</evidence>
<accession>A0A816QSP5</accession>
<organism evidence="3 4">
    <name type="scientific">Rotaria magnacalcarata</name>
    <dbReference type="NCBI Taxonomy" id="392030"/>
    <lineage>
        <taxon>Eukaryota</taxon>
        <taxon>Metazoa</taxon>
        <taxon>Spiralia</taxon>
        <taxon>Gnathifera</taxon>
        <taxon>Rotifera</taxon>
        <taxon>Eurotatoria</taxon>
        <taxon>Bdelloidea</taxon>
        <taxon>Philodinida</taxon>
        <taxon>Philodinidae</taxon>
        <taxon>Rotaria</taxon>
    </lineage>
</organism>
<evidence type="ECO:0000256" key="1">
    <source>
        <dbReference type="ARBA" id="ARBA00005429"/>
    </source>
</evidence>
<dbReference type="Pfam" id="PF05049">
    <property type="entry name" value="IIGP"/>
    <property type="match status" value="1"/>
</dbReference>
<dbReference type="EMBL" id="CAJNRG010004268">
    <property type="protein sequence ID" value="CAF2064694.1"/>
    <property type="molecule type" value="Genomic_DNA"/>
</dbReference>
<dbReference type="GO" id="GO:0005525">
    <property type="term" value="F:GTP binding"/>
    <property type="evidence" value="ECO:0007669"/>
    <property type="project" value="InterPro"/>
</dbReference>
<dbReference type="InterPro" id="IPR030385">
    <property type="entry name" value="G_IRG_dom"/>
</dbReference>
<reference evidence="3" key="1">
    <citation type="submission" date="2021-02" db="EMBL/GenBank/DDBJ databases">
        <authorList>
            <person name="Nowell W R."/>
        </authorList>
    </citation>
    <scope>NUCLEOTIDE SEQUENCE</scope>
</reference>
<comment type="caution">
    <text evidence="3">The sequence shown here is derived from an EMBL/GenBank/DDBJ whole genome shotgun (WGS) entry which is preliminary data.</text>
</comment>
<dbReference type="Gene3D" id="3.40.50.300">
    <property type="entry name" value="P-loop containing nucleotide triphosphate hydrolases"/>
    <property type="match status" value="1"/>
</dbReference>
<name>A0A816QSP5_9BILA</name>
<sequence length="404" mass="42301">MAVIRFAEKEVLKAAAKEVLKRATEQALIAAPAIVAAVASEGLAAGGTAAAAGGAAAAAGGAAAAAGGAAAAAGGAAAAAGGAAAAAGGAAAAAGGAAAAAGGAAAAAGGAMTIVPLALTIGGMVGSYAIYRAAETAIHLLGTVFSEPPPNPPQVPRLLDDMTQERLIQRARDTLGMDIVRQYNFCICGQTGVGKSTFINCLRDLPDVKPSQNFVYREDGSAVVGRGASHVTSEVRRYIWPDNRFPYIALWDIPGGGNMSYQSETYFKDQLLYAFDCLLILVNNRFTEVDFHIIRQACHFQTPIVLVITKVDQEIANECEDHPEKSLQEAIDHVSQDLKQVLRQELIEVDPTLIDVSIYAVAAKQFRKEMNNQIANDECPSMEMWPLIAYCLSRASDQRVKDII</sequence>
<dbReference type="PANTHER" id="PTHR14143:SF1">
    <property type="entry name" value="IRG-TYPE G DOMAIN-CONTAINING PROTEIN"/>
    <property type="match status" value="1"/>
</dbReference>
<dbReference type="GO" id="GO:0016020">
    <property type="term" value="C:membrane"/>
    <property type="evidence" value="ECO:0007669"/>
    <property type="project" value="InterPro"/>
</dbReference>
<evidence type="ECO:0000313" key="4">
    <source>
        <dbReference type="Proteomes" id="UP000663887"/>
    </source>
</evidence>
<dbReference type="AlphaFoldDB" id="A0A816QSP5"/>
<evidence type="ECO:0000313" key="3">
    <source>
        <dbReference type="EMBL" id="CAF2064694.1"/>
    </source>
</evidence>
<gene>
    <name evidence="3" type="ORF">XDN619_LOCUS11267</name>
</gene>
<comment type="similarity">
    <text evidence="1">Belongs to the TRAFAC class dynamin-like GTPase superfamily. IRG family.</text>
</comment>
<protein>
    <recommendedName>
        <fullName evidence="2">IRG-type G domain-containing protein</fullName>
    </recommendedName>
</protein>
<dbReference type="PANTHER" id="PTHR14143">
    <property type="entry name" value="INTERFERON-INDUCIBLE GTPASE FAMILY MEMBER"/>
    <property type="match status" value="1"/>
</dbReference>
<feature type="domain" description="IRG-type G" evidence="2">
    <location>
        <begin position="181"/>
        <end position="378"/>
    </location>
</feature>